<dbReference type="CDD" id="cd00495">
    <property type="entry name" value="Ribosomal_L25_TL5_CTC"/>
    <property type="match status" value="1"/>
</dbReference>
<keyword evidence="2 5" id="KW-0694">RNA-binding</keyword>
<dbReference type="SUPFAM" id="SSF50715">
    <property type="entry name" value="Ribosomal protein L25-like"/>
    <property type="match status" value="1"/>
</dbReference>
<dbReference type="InterPro" id="IPR029751">
    <property type="entry name" value="Ribosomal_L25_dom"/>
</dbReference>
<accession>A0A194AKR6</accession>
<evidence type="ECO:0000256" key="2">
    <source>
        <dbReference type="ARBA" id="ARBA00022884"/>
    </source>
</evidence>
<dbReference type="Gene3D" id="2.40.240.10">
    <property type="entry name" value="Ribosomal Protein L25, Chain P"/>
    <property type="match status" value="1"/>
</dbReference>
<dbReference type="EMBL" id="BDFE01000020">
    <property type="protein sequence ID" value="GAU09835.1"/>
    <property type="molecule type" value="Genomic_DNA"/>
</dbReference>
<dbReference type="GO" id="GO:0003735">
    <property type="term" value="F:structural constituent of ribosome"/>
    <property type="evidence" value="ECO:0007669"/>
    <property type="project" value="InterPro"/>
</dbReference>
<protein>
    <recommendedName>
        <fullName evidence="5">Large ribosomal subunit protein bL25</fullName>
    </recommendedName>
    <alternativeName>
        <fullName evidence="5">General stress protein CTC</fullName>
    </alternativeName>
</protein>
<dbReference type="Pfam" id="PF14693">
    <property type="entry name" value="Ribosomal_TL5_C"/>
    <property type="match status" value="1"/>
</dbReference>
<dbReference type="GO" id="GO:0008097">
    <property type="term" value="F:5S rRNA binding"/>
    <property type="evidence" value="ECO:0007669"/>
    <property type="project" value="InterPro"/>
</dbReference>
<dbReference type="AlphaFoldDB" id="A0A194AKR6"/>
<evidence type="ECO:0000259" key="7">
    <source>
        <dbReference type="Pfam" id="PF14693"/>
    </source>
</evidence>
<dbReference type="OrthoDB" id="9786489at2"/>
<dbReference type="InterPro" id="IPR037121">
    <property type="entry name" value="Ribosomal_bL25_C"/>
</dbReference>
<feature type="domain" description="Large ribosomal subunit protein bL25 beta" evidence="7">
    <location>
        <begin position="105"/>
        <end position="188"/>
    </location>
</feature>
<feature type="domain" description="Large ribosomal subunit protein bL25 L25" evidence="6">
    <location>
        <begin position="7"/>
        <end position="97"/>
    </location>
</feature>
<dbReference type="GO" id="GO:0022625">
    <property type="term" value="C:cytosolic large ribosomal subunit"/>
    <property type="evidence" value="ECO:0007669"/>
    <property type="project" value="TreeGrafter"/>
</dbReference>
<proteinExistence type="inferred from homology"/>
<dbReference type="InterPro" id="IPR011035">
    <property type="entry name" value="Ribosomal_bL25/Gln-tRNA_synth"/>
</dbReference>
<evidence type="ECO:0000313" key="9">
    <source>
        <dbReference type="Proteomes" id="UP000095200"/>
    </source>
</evidence>
<comment type="similarity">
    <text evidence="5">Belongs to the bacterial ribosomal protein bL25 family. CTC subfamily.</text>
</comment>
<keyword evidence="9" id="KW-1185">Reference proteome</keyword>
<evidence type="ECO:0000259" key="6">
    <source>
        <dbReference type="Pfam" id="PF01386"/>
    </source>
</evidence>
<dbReference type="RefSeq" id="WP_069860067.1">
    <property type="nucleotide sequence ID" value="NZ_BDFE01000020.1"/>
</dbReference>
<dbReference type="InterPro" id="IPR001021">
    <property type="entry name" value="Ribosomal_bL25_long"/>
</dbReference>
<dbReference type="GO" id="GO:0006412">
    <property type="term" value="P:translation"/>
    <property type="evidence" value="ECO:0007669"/>
    <property type="project" value="UniProtKB-UniRule"/>
</dbReference>
<comment type="caution">
    <text evidence="8">The sequence shown here is derived from an EMBL/GenBank/DDBJ whole genome shotgun (WGS) entry which is preliminary data.</text>
</comment>
<dbReference type="Proteomes" id="UP000095200">
    <property type="component" value="Unassembled WGS sequence"/>
</dbReference>
<dbReference type="PANTHER" id="PTHR33284">
    <property type="entry name" value="RIBOSOMAL PROTEIN L25/GLN-TRNA SYNTHETASE, ANTI-CODON-BINDING DOMAIN-CONTAINING PROTEIN"/>
    <property type="match status" value="1"/>
</dbReference>
<dbReference type="NCBIfam" id="TIGR00731">
    <property type="entry name" value="bL25_bact_ctc"/>
    <property type="match status" value="1"/>
</dbReference>
<dbReference type="Gene3D" id="2.170.120.20">
    <property type="entry name" value="Ribosomal protein L25, beta domain"/>
    <property type="match status" value="1"/>
</dbReference>
<sequence length="207" mass="22761">MSELLKLEVEGRTETGKGPNRRLRETGMVPGVYYDAKGHNIPVKVDFVALSKVVSAVGYAKVFELEIDRDGKSETMPCLIKDIHHHPLKPIYNHVDFFGVDLHKKVVVSIPVRVEGKAVGVTRGGRLGIFRETVEVECLPKDIPDSLTLDVTDLDLGHSILIADVEFGEGVSAVYEDNYAVVGVVAPRAVEEKDEDEEEVAEVAPEE</sequence>
<evidence type="ECO:0000256" key="3">
    <source>
        <dbReference type="ARBA" id="ARBA00022980"/>
    </source>
</evidence>
<dbReference type="HAMAP" id="MF_01334">
    <property type="entry name" value="Ribosomal_bL25_CTC"/>
    <property type="match status" value="1"/>
</dbReference>
<evidence type="ECO:0000256" key="5">
    <source>
        <dbReference type="HAMAP-Rule" id="MF_01334"/>
    </source>
</evidence>
<gene>
    <name evidence="5" type="primary">rplY</name>
    <name evidence="5" type="synonym">ctc</name>
    <name evidence="8" type="ORF">DPF_2571</name>
</gene>
<keyword evidence="4 5" id="KW-0687">Ribonucleoprotein</keyword>
<dbReference type="STRING" id="1592317.DPF_2571"/>
<evidence type="ECO:0000256" key="1">
    <source>
        <dbReference type="ARBA" id="ARBA00022730"/>
    </source>
</evidence>
<dbReference type="InterPro" id="IPR020056">
    <property type="entry name" value="Rbsml_bL25/Gln-tRNA_synth_N"/>
</dbReference>
<keyword evidence="3 5" id="KW-0689">Ribosomal protein</keyword>
<comment type="function">
    <text evidence="5">This is one of the proteins that binds to the 5S RNA in the ribosome where it forms part of the central protuberance.</text>
</comment>
<dbReference type="InterPro" id="IPR020930">
    <property type="entry name" value="Ribosomal_uL5_bac-type"/>
</dbReference>
<organism evidence="8 9">
    <name type="scientific">Desulfoplanes formicivorans</name>
    <dbReference type="NCBI Taxonomy" id="1592317"/>
    <lineage>
        <taxon>Bacteria</taxon>
        <taxon>Pseudomonadati</taxon>
        <taxon>Thermodesulfobacteriota</taxon>
        <taxon>Desulfovibrionia</taxon>
        <taxon>Desulfovibrionales</taxon>
        <taxon>Desulfoplanaceae</taxon>
        <taxon>Desulfoplanes</taxon>
    </lineage>
</organism>
<dbReference type="Pfam" id="PF01386">
    <property type="entry name" value="Ribosomal_L25p"/>
    <property type="match status" value="1"/>
</dbReference>
<evidence type="ECO:0000313" key="8">
    <source>
        <dbReference type="EMBL" id="GAU09835.1"/>
    </source>
</evidence>
<dbReference type="PANTHER" id="PTHR33284:SF1">
    <property type="entry name" value="RIBOSOMAL PROTEIN L25_GLN-TRNA SYNTHETASE, ANTI-CODON-BINDING DOMAIN-CONTAINING PROTEIN"/>
    <property type="match status" value="1"/>
</dbReference>
<name>A0A194AKR6_9BACT</name>
<evidence type="ECO:0000256" key="4">
    <source>
        <dbReference type="ARBA" id="ARBA00023274"/>
    </source>
</evidence>
<comment type="subunit">
    <text evidence="5">Part of the 50S ribosomal subunit; part of the 5S rRNA/L5/L18/L25 subcomplex. Contacts the 5S rRNA. Binds to the 5S rRNA independently of L5 and L18.</text>
</comment>
<dbReference type="InterPro" id="IPR020057">
    <property type="entry name" value="Ribosomal_bL25_b-dom"/>
</dbReference>
<keyword evidence="1 5" id="KW-0699">rRNA-binding</keyword>
<reference evidence="9" key="1">
    <citation type="submission" date="2016-06" db="EMBL/GenBank/DDBJ databases">
        <title>Draft genome sequence of Desulfoplanes formicivorans strain Pf12B.</title>
        <authorList>
            <person name="Watanabe M."/>
            <person name="Kojima H."/>
            <person name="Fukui M."/>
        </authorList>
    </citation>
    <scope>NUCLEOTIDE SEQUENCE [LARGE SCALE GENOMIC DNA]</scope>
    <source>
        <strain evidence="9">Pf12B</strain>
    </source>
</reference>